<evidence type="ECO:0000313" key="3">
    <source>
        <dbReference type="Proteomes" id="UP000654075"/>
    </source>
</evidence>
<evidence type="ECO:0000313" key="2">
    <source>
        <dbReference type="EMBL" id="CAE8601632.1"/>
    </source>
</evidence>
<organism evidence="2 3">
    <name type="scientific">Polarella glacialis</name>
    <name type="common">Dinoflagellate</name>
    <dbReference type="NCBI Taxonomy" id="89957"/>
    <lineage>
        <taxon>Eukaryota</taxon>
        <taxon>Sar</taxon>
        <taxon>Alveolata</taxon>
        <taxon>Dinophyceae</taxon>
        <taxon>Suessiales</taxon>
        <taxon>Suessiaceae</taxon>
        <taxon>Polarella</taxon>
    </lineage>
</organism>
<accession>A0A813EPW9</accession>
<sequence>MGCSASAIERPALPAERDQRLTEVSELAKFASVHEYSRQALKEKLEAEIREEFDASQRDAPTKHAGLFAMMPRIQLEMKTSQPMLEPELDAKGFAKTDPSQCRRSVDSSS</sequence>
<feature type="region of interest" description="Disordered" evidence="1">
    <location>
        <begin position="90"/>
        <end position="110"/>
    </location>
</feature>
<name>A0A813EPW9_POLGL</name>
<protein>
    <submittedName>
        <fullName evidence="2">Uncharacterized protein</fullName>
    </submittedName>
</protein>
<dbReference type="AlphaFoldDB" id="A0A813EPW9"/>
<reference evidence="2" key="1">
    <citation type="submission" date="2021-02" db="EMBL/GenBank/DDBJ databases">
        <authorList>
            <person name="Dougan E. K."/>
            <person name="Rhodes N."/>
            <person name="Thang M."/>
            <person name="Chan C."/>
        </authorList>
    </citation>
    <scope>NUCLEOTIDE SEQUENCE</scope>
</reference>
<comment type="caution">
    <text evidence="2">The sequence shown here is derived from an EMBL/GenBank/DDBJ whole genome shotgun (WGS) entry which is preliminary data.</text>
</comment>
<feature type="non-terminal residue" evidence="2">
    <location>
        <position position="1"/>
    </location>
</feature>
<feature type="compositionally biased region" description="Polar residues" evidence="1">
    <location>
        <begin position="98"/>
        <end position="110"/>
    </location>
</feature>
<evidence type="ECO:0000256" key="1">
    <source>
        <dbReference type="SAM" id="MobiDB-lite"/>
    </source>
</evidence>
<dbReference type="Proteomes" id="UP000654075">
    <property type="component" value="Unassembled WGS sequence"/>
</dbReference>
<dbReference type="EMBL" id="CAJNNV010013374">
    <property type="protein sequence ID" value="CAE8601632.1"/>
    <property type="molecule type" value="Genomic_DNA"/>
</dbReference>
<keyword evidence="3" id="KW-1185">Reference proteome</keyword>
<proteinExistence type="predicted"/>
<gene>
    <name evidence="2" type="ORF">PGLA1383_LOCUS19919</name>
</gene>